<organism evidence="1">
    <name type="scientific">Bacteriophage sp</name>
    <dbReference type="NCBI Taxonomy" id="38018"/>
    <lineage>
        <taxon>Viruses</taxon>
    </lineage>
</organism>
<protein>
    <submittedName>
        <fullName evidence="1">Uncharacterized protein</fullName>
    </submittedName>
</protein>
<proteinExistence type="predicted"/>
<accession>A0A8D9PEM7</accession>
<reference evidence="1" key="1">
    <citation type="journal article" date="2021" name="Proc. Natl. Acad. Sci. U.S.A.">
        <title>A Catalog of Tens of Thousands of Viruses from Human Metagenomes Reveals Hidden Associations with Chronic Diseases.</title>
        <authorList>
            <person name="Tisza M.J."/>
            <person name="Buck C.B."/>
        </authorList>
    </citation>
    <scope>NUCLEOTIDE SEQUENCE</scope>
    <source>
        <strain evidence="1">CtOZu12</strain>
    </source>
</reference>
<evidence type="ECO:0000313" key="1">
    <source>
        <dbReference type="EMBL" id="DAD55863.1"/>
    </source>
</evidence>
<name>A0A8D9PEM7_9VIRU</name>
<sequence>MCDFISEYYGFSVFVKKIDSIITIKPKEN</sequence>
<dbReference type="EMBL" id="BK029940">
    <property type="protein sequence ID" value="DAD55863.1"/>
    <property type="molecule type" value="Genomic_DNA"/>
</dbReference>